<accession>A0A9J6ES58</accession>
<keyword evidence="1" id="KW-0812">Transmembrane</keyword>
<evidence type="ECO:0000256" key="1">
    <source>
        <dbReference type="SAM" id="Phobius"/>
    </source>
</evidence>
<organism evidence="2 3">
    <name type="scientific">Rhipicephalus microplus</name>
    <name type="common">Cattle tick</name>
    <name type="synonym">Boophilus microplus</name>
    <dbReference type="NCBI Taxonomy" id="6941"/>
    <lineage>
        <taxon>Eukaryota</taxon>
        <taxon>Metazoa</taxon>
        <taxon>Ecdysozoa</taxon>
        <taxon>Arthropoda</taxon>
        <taxon>Chelicerata</taxon>
        <taxon>Arachnida</taxon>
        <taxon>Acari</taxon>
        <taxon>Parasitiformes</taxon>
        <taxon>Ixodida</taxon>
        <taxon>Ixodoidea</taxon>
        <taxon>Ixodidae</taxon>
        <taxon>Rhipicephalinae</taxon>
        <taxon>Rhipicephalus</taxon>
        <taxon>Boophilus</taxon>
    </lineage>
</organism>
<gene>
    <name evidence="2" type="ORF">HPB51_008357</name>
</gene>
<evidence type="ECO:0000313" key="2">
    <source>
        <dbReference type="EMBL" id="KAH8037031.1"/>
    </source>
</evidence>
<reference evidence="2" key="1">
    <citation type="journal article" date="2020" name="Cell">
        <title>Large-Scale Comparative Analyses of Tick Genomes Elucidate Their Genetic Diversity and Vector Capacities.</title>
        <authorList>
            <consortium name="Tick Genome and Microbiome Consortium (TIGMIC)"/>
            <person name="Jia N."/>
            <person name="Wang J."/>
            <person name="Shi W."/>
            <person name="Du L."/>
            <person name="Sun Y."/>
            <person name="Zhan W."/>
            <person name="Jiang J.F."/>
            <person name="Wang Q."/>
            <person name="Zhang B."/>
            <person name="Ji P."/>
            <person name="Bell-Sakyi L."/>
            <person name="Cui X.M."/>
            <person name="Yuan T.T."/>
            <person name="Jiang B.G."/>
            <person name="Yang W.F."/>
            <person name="Lam T.T."/>
            <person name="Chang Q.C."/>
            <person name="Ding S.J."/>
            <person name="Wang X.J."/>
            <person name="Zhu J.G."/>
            <person name="Ruan X.D."/>
            <person name="Zhao L."/>
            <person name="Wei J.T."/>
            <person name="Ye R.Z."/>
            <person name="Que T.C."/>
            <person name="Du C.H."/>
            <person name="Zhou Y.H."/>
            <person name="Cheng J.X."/>
            <person name="Dai P.F."/>
            <person name="Guo W.B."/>
            <person name="Han X.H."/>
            <person name="Huang E.J."/>
            <person name="Li L.F."/>
            <person name="Wei W."/>
            <person name="Gao Y.C."/>
            <person name="Liu J.Z."/>
            <person name="Shao H.Z."/>
            <person name="Wang X."/>
            <person name="Wang C.C."/>
            <person name="Yang T.C."/>
            <person name="Huo Q.B."/>
            <person name="Li W."/>
            <person name="Chen H.Y."/>
            <person name="Chen S.E."/>
            <person name="Zhou L.G."/>
            <person name="Ni X.B."/>
            <person name="Tian J.H."/>
            <person name="Sheng Y."/>
            <person name="Liu T."/>
            <person name="Pan Y.S."/>
            <person name="Xia L.Y."/>
            <person name="Li J."/>
            <person name="Zhao F."/>
            <person name="Cao W.C."/>
        </authorList>
    </citation>
    <scope>NUCLEOTIDE SEQUENCE</scope>
    <source>
        <strain evidence="2">Rmic-2018</strain>
    </source>
</reference>
<protein>
    <submittedName>
        <fullName evidence="2">Uncharacterized protein</fullName>
    </submittedName>
</protein>
<dbReference type="Proteomes" id="UP000821866">
    <property type="component" value="Chromosome 10"/>
</dbReference>
<keyword evidence="1" id="KW-0472">Membrane</keyword>
<name>A0A9J6ES58_RHIMP</name>
<feature type="transmembrane region" description="Helical" evidence="1">
    <location>
        <begin position="12"/>
        <end position="30"/>
    </location>
</feature>
<sequence length="302" mass="34418">MSPSLLPCPSFRTGAFLVVLVVSLVWTYWVDMRLFALRTRRAVHNHFLFRDDYCEALSVLETCRYEELVKVLFIVDTKLENVAERTFARRAYGKRSFARPLQWLTVFRMLGQNTTNIPPSLKKECQNSRDIVVPEGRYATAAPPLPGSSKAPPTFLAFVPWILEQCPNVDLMVYMPDAVLPHPFYLPNYRVLHMDHQPQVIHCHGSGWSTAGCRPSSVLMTKKKGIEALAKNASEQEGYMVTGDLEVRDIASYIAVNETMTMLYTIGAVIFFTYQPDLNVSMMSLWKQMMAAPENSPHYLRL</sequence>
<reference evidence="2" key="2">
    <citation type="submission" date="2021-09" db="EMBL/GenBank/DDBJ databases">
        <authorList>
            <person name="Jia N."/>
            <person name="Wang J."/>
            <person name="Shi W."/>
            <person name="Du L."/>
            <person name="Sun Y."/>
            <person name="Zhan W."/>
            <person name="Jiang J."/>
            <person name="Wang Q."/>
            <person name="Zhang B."/>
            <person name="Ji P."/>
            <person name="Sakyi L.B."/>
            <person name="Cui X."/>
            <person name="Yuan T."/>
            <person name="Jiang B."/>
            <person name="Yang W."/>
            <person name="Lam T.T.-Y."/>
            <person name="Chang Q."/>
            <person name="Ding S."/>
            <person name="Wang X."/>
            <person name="Zhu J."/>
            <person name="Ruan X."/>
            <person name="Zhao L."/>
            <person name="Wei J."/>
            <person name="Que T."/>
            <person name="Du C."/>
            <person name="Cheng J."/>
            <person name="Dai P."/>
            <person name="Han X."/>
            <person name="Huang E."/>
            <person name="Gao Y."/>
            <person name="Liu J."/>
            <person name="Shao H."/>
            <person name="Ye R."/>
            <person name="Li L."/>
            <person name="Wei W."/>
            <person name="Wang X."/>
            <person name="Wang C."/>
            <person name="Huo Q."/>
            <person name="Li W."/>
            <person name="Guo W."/>
            <person name="Chen H."/>
            <person name="Chen S."/>
            <person name="Zhou L."/>
            <person name="Zhou L."/>
            <person name="Ni X."/>
            <person name="Tian J."/>
            <person name="Zhou Y."/>
            <person name="Sheng Y."/>
            <person name="Liu T."/>
            <person name="Pan Y."/>
            <person name="Xia L."/>
            <person name="Li J."/>
            <person name="Zhao F."/>
            <person name="Cao W."/>
        </authorList>
    </citation>
    <scope>NUCLEOTIDE SEQUENCE</scope>
    <source>
        <strain evidence="2">Rmic-2018</strain>
        <tissue evidence="2">Larvae</tissue>
    </source>
</reference>
<dbReference type="EMBL" id="JABSTU010000002">
    <property type="protein sequence ID" value="KAH8037031.1"/>
    <property type="molecule type" value="Genomic_DNA"/>
</dbReference>
<comment type="caution">
    <text evidence="2">The sequence shown here is derived from an EMBL/GenBank/DDBJ whole genome shotgun (WGS) entry which is preliminary data.</text>
</comment>
<proteinExistence type="predicted"/>
<dbReference type="AlphaFoldDB" id="A0A9J6ES58"/>
<evidence type="ECO:0000313" key="3">
    <source>
        <dbReference type="Proteomes" id="UP000821866"/>
    </source>
</evidence>
<keyword evidence="1" id="KW-1133">Transmembrane helix</keyword>
<keyword evidence="3" id="KW-1185">Reference proteome</keyword>